<name>A0A2A2ENW4_9GAMM</name>
<evidence type="ECO:0000256" key="1">
    <source>
        <dbReference type="ARBA" id="ARBA00005125"/>
    </source>
</evidence>
<sequence length="306" mass="33603">MSQKKLLNVVVTGVSGMIGRNLAMRLAASGHTVLGIDVHPCDLIHTRLKTKVLDVRDIHQLSTFLNDSPPIDVVVHGGGVSGSMVLKDRPDEIADINISGTINILELMRLHNIPRIVQCSTIMVYGEVEQGPVHEDRDLVPTNVYGATKAACEALITSYVAQFGMSAALLRIAHVYGPDRKTYCPVRALVEGALRKSETVIKENAWSKRQLIHSDDVVRAIELATLDRRPGRIVANVAPGAEWRMDEIAEIVRKTIGPLSVTFCNEEIKREYLTAPLAIDRAHDQWGWSPRVSLFEGVSGLTHAGQ</sequence>
<reference evidence="4 5" key="1">
    <citation type="submission" date="2017-08" db="EMBL/GenBank/DDBJ databases">
        <title>Halomonas alkalisoli sp. nov., isolated from saline alkaline soil.</title>
        <authorList>
            <person name="Wang D."/>
            <person name="Zhang G."/>
        </authorList>
    </citation>
    <scope>NUCLEOTIDE SEQUENCE [LARGE SCALE GENOMIC DNA]</scope>
    <source>
        <strain evidence="4 5">WRN001</strain>
    </source>
</reference>
<comment type="pathway">
    <text evidence="1">Bacterial outer membrane biogenesis; LPS O-antigen biosynthesis.</text>
</comment>
<dbReference type="Pfam" id="PF01370">
    <property type="entry name" value="Epimerase"/>
    <property type="match status" value="1"/>
</dbReference>
<gene>
    <name evidence="4" type="ORF">CK498_24435</name>
</gene>
<dbReference type="RefSeq" id="WP_095623460.1">
    <property type="nucleotide sequence ID" value="NZ_NSKB01000016.1"/>
</dbReference>
<keyword evidence="5" id="KW-1185">Reference proteome</keyword>
<feature type="domain" description="NAD-dependent epimerase/dehydratase" evidence="3">
    <location>
        <begin position="9"/>
        <end position="227"/>
    </location>
</feature>
<dbReference type="Proteomes" id="UP000217771">
    <property type="component" value="Unassembled WGS sequence"/>
</dbReference>
<dbReference type="AlphaFoldDB" id="A0A2A2ENW4"/>
<dbReference type="PANTHER" id="PTHR43000">
    <property type="entry name" value="DTDP-D-GLUCOSE 4,6-DEHYDRATASE-RELATED"/>
    <property type="match status" value="1"/>
</dbReference>
<dbReference type="CDD" id="cd08946">
    <property type="entry name" value="SDR_e"/>
    <property type="match status" value="1"/>
</dbReference>
<comment type="caution">
    <text evidence="4">The sequence shown here is derived from an EMBL/GenBank/DDBJ whole genome shotgun (WGS) entry which is preliminary data.</text>
</comment>
<dbReference type="InterPro" id="IPR001509">
    <property type="entry name" value="Epimerase_deHydtase"/>
</dbReference>
<dbReference type="InterPro" id="IPR036291">
    <property type="entry name" value="NAD(P)-bd_dom_sf"/>
</dbReference>
<evidence type="ECO:0000313" key="5">
    <source>
        <dbReference type="Proteomes" id="UP000217771"/>
    </source>
</evidence>
<organism evidence="4 5">
    <name type="scientific">Halomonas salipaludis</name>
    <dbReference type="NCBI Taxonomy" id="2032625"/>
    <lineage>
        <taxon>Bacteria</taxon>
        <taxon>Pseudomonadati</taxon>
        <taxon>Pseudomonadota</taxon>
        <taxon>Gammaproteobacteria</taxon>
        <taxon>Oceanospirillales</taxon>
        <taxon>Halomonadaceae</taxon>
        <taxon>Halomonas</taxon>
    </lineage>
</organism>
<dbReference type="EMBL" id="NSKB01000016">
    <property type="protein sequence ID" value="PAU74052.1"/>
    <property type="molecule type" value="Genomic_DNA"/>
</dbReference>
<protein>
    <recommendedName>
        <fullName evidence="3">NAD-dependent epimerase/dehydratase domain-containing protein</fullName>
    </recommendedName>
</protein>
<evidence type="ECO:0000256" key="2">
    <source>
        <dbReference type="ARBA" id="ARBA00007637"/>
    </source>
</evidence>
<dbReference type="Gene3D" id="3.40.50.720">
    <property type="entry name" value="NAD(P)-binding Rossmann-like Domain"/>
    <property type="match status" value="1"/>
</dbReference>
<proteinExistence type="inferred from homology"/>
<dbReference type="PRINTS" id="PR00081">
    <property type="entry name" value="GDHRDH"/>
</dbReference>
<dbReference type="OrthoDB" id="9814124at2"/>
<dbReference type="SUPFAM" id="SSF51735">
    <property type="entry name" value="NAD(P)-binding Rossmann-fold domains"/>
    <property type="match status" value="1"/>
</dbReference>
<evidence type="ECO:0000259" key="3">
    <source>
        <dbReference type="Pfam" id="PF01370"/>
    </source>
</evidence>
<dbReference type="InterPro" id="IPR002347">
    <property type="entry name" value="SDR_fam"/>
</dbReference>
<comment type="similarity">
    <text evidence="2">Belongs to the NAD(P)-dependent epimerase/dehydratase family.</text>
</comment>
<accession>A0A2A2ENW4</accession>
<evidence type="ECO:0000313" key="4">
    <source>
        <dbReference type="EMBL" id="PAU74052.1"/>
    </source>
</evidence>